<accession>A0A9J5ZUX6</accession>
<protein>
    <submittedName>
        <fullName evidence="2">Uncharacterized protein</fullName>
    </submittedName>
</protein>
<dbReference type="AlphaFoldDB" id="A0A9J5ZUX6"/>
<comment type="caution">
    <text evidence="2">The sequence shown here is derived from an EMBL/GenBank/DDBJ whole genome shotgun (WGS) entry which is preliminary data.</text>
</comment>
<organism evidence="2 3">
    <name type="scientific">Solanum commersonii</name>
    <name type="common">Commerson's wild potato</name>
    <name type="synonym">Commerson's nightshade</name>
    <dbReference type="NCBI Taxonomy" id="4109"/>
    <lineage>
        <taxon>Eukaryota</taxon>
        <taxon>Viridiplantae</taxon>
        <taxon>Streptophyta</taxon>
        <taxon>Embryophyta</taxon>
        <taxon>Tracheophyta</taxon>
        <taxon>Spermatophyta</taxon>
        <taxon>Magnoliopsida</taxon>
        <taxon>eudicotyledons</taxon>
        <taxon>Gunneridae</taxon>
        <taxon>Pentapetalae</taxon>
        <taxon>asterids</taxon>
        <taxon>lamiids</taxon>
        <taxon>Solanales</taxon>
        <taxon>Solanaceae</taxon>
        <taxon>Solanoideae</taxon>
        <taxon>Solaneae</taxon>
        <taxon>Solanum</taxon>
    </lineage>
</organism>
<evidence type="ECO:0000313" key="3">
    <source>
        <dbReference type="Proteomes" id="UP000824120"/>
    </source>
</evidence>
<evidence type="ECO:0000313" key="2">
    <source>
        <dbReference type="EMBL" id="KAG5616008.1"/>
    </source>
</evidence>
<feature type="region of interest" description="Disordered" evidence="1">
    <location>
        <begin position="71"/>
        <end position="100"/>
    </location>
</feature>
<dbReference type="Proteomes" id="UP000824120">
    <property type="component" value="Chromosome 3"/>
</dbReference>
<feature type="compositionally biased region" description="Acidic residues" evidence="1">
    <location>
        <begin position="72"/>
        <end position="82"/>
    </location>
</feature>
<reference evidence="2 3" key="1">
    <citation type="submission" date="2020-09" db="EMBL/GenBank/DDBJ databases">
        <title>De no assembly of potato wild relative species, Solanum commersonii.</title>
        <authorList>
            <person name="Cho K."/>
        </authorList>
    </citation>
    <scope>NUCLEOTIDE SEQUENCE [LARGE SCALE GENOMIC DNA]</scope>
    <source>
        <strain evidence="2">LZ3.2</strain>
        <tissue evidence="2">Leaf</tissue>
    </source>
</reference>
<name>A0A9J5ZUX6_SOLCO</name>
<keyword evidence="3" id="KW-1185">Reference proteome</keyword>
<gene>
    <name evidence="2" type="ORF">H5410_015832</name>
</gene>
<dbReference type="EMBL" id="JACXVP010000003">
    <property type="protein sequence ID" value="KAG5616008.1"/>
    <property type="molecule type" value="Genomic_DNA"/>
</dbReference>
<proteinExistence type="predicted"/>
<sequence>MSERLFEGNFTKGKGFESNILAATDKLVVVQSLASHRGDIKPTFLKQKSISLELVPHNTQPVFDQTLKSFDVDSEEEEEEETPLGKGKMVEPHTKGGGKRRYVTRGETQKLMGDALVENEVQTERNRRERWDGLVPAEKPIEINFDDIVRVVAKRKNEEEDEWVKAKRSLKSVKKSPMKRNKVVKKVPTKPIFYKGPGTTVQKQVEGRELTREKRVAELEKQKVLNGWEHLFKSRAPYMHKPEVREFREFYYKIDLLDDGGIQTTVKEVKIYLNEESLGFILGVPSEGIRSIEGCKPSSEFAQWATKCGDIKRVGLPKKFLKEEYQLMFEFINKVLVPRSKKRIVASAADLFLMKHVKVEQNDGGNIDKGN</sequence>
<evidence type="ECO:0000256" key="1">
    <source>
        <dbReference type="SAM" id="MobiDB-lite"/>
    </source>
</evidence>